<dbReference type="CDD" id="cd00112">
    <property type="entry name" value="LDLa"/>
    <property type="match status" value="2"/>
</dbReference>
<organism evidence="15 16">
    <name type="scientific">Knipowitschia caucasica</name>
    <name type="common">Caucasian dwarf goby</name>
    <name type="synonym">Pomatoschistus caucasicus</name>
    <dbReference type="NCBI Taxonomy" id="637954"/>
    <lineage>
        <taxon>Eukaryota</taxon>
        <taxon>Metazoa</taxon>
        <taxon>Chordata</taxon>
        <taxon>Craniata</taxon>
        <taxon>Vertebrata</taxon>
        <taxon>Euteleostomi</taxon>
        <taxon>Actinopterygii</taxon>
        <taxon>Neopterygii</taxon>
        <taxon>Teleostei</taxon>
        <taxon>Neoteleostei</taxon>
        <taxon>Acanthomorphata</taxon>
        <taxon>Gobiaria</taxon>
        <taxon>Gobiiformes</taxon>
        <taxon>Gobioidei</taxon>
        <taxon>Gobiidae</taxon>
        <taxon>Gobiinae</taxon>
        <taxon>Knipowitschia</taxon>
    </lineage>
</organism>
<dbReference type="PROSITE" id="PS50060">
    <property type="entry name" value="MAM_2"/>
    <property type="match status" value="6"/>
</dbReference>
<proteinExistence type="inferred from homology"/>
<evidence type="ECO:0000256" key="8">
    <source>
        <dbReference type="ARBA" id="ARBA00049028"/>
    </source>
</evidence>
<evidence type="ECO:0000256" key="12">
    <source>
        <dbReference type="PROSITE-ProRule" id="PRU00124"/>
    </source>
</evidence>
<feature type="domain" description="MAM" evidence="14">
    <location>
        <begin position="195"/>
        <end position="361"/>
    </location>
</feature>
<comment type="catalytic activity">
    <reaction evidence="8">
        <text>N(pros)-phospho-L-histidyl-[protein] + H2O = L-histidyl-[protein] + phosphate</text>
        <dbReference type="Rhea" id="RHEA:47964"/>
        <dbReference type="Rhea" id="RHEA-COMP:9745"/>
        <dbReference type="Rhea" id="RHEA-COMP:9746"/>
        <dbReference type="ChEBI" id="CHEBI:15377"/>
        <dbReference type="ChEBI" id="CHEBI:29979"/>
        <dbReference type="ChEBI" id="CHEBI:43474"/>
        <dbReference type="ChEBI" id="CHEBI:64837"/>
        <dbReference type="EC" id="3.9.1.3"/>
    </reaction>
</comment>
<dbReference type="Gene3D" id="2.60.120.200">
    <property type="match status" value="6"/>
</dbReference>
<feature type="disulfide bond" evidence="12">
    <location>
        <begin position="376"/>
        <end position="394"/>
    </location>
</feature>
<evidence type="ECO:0000256" key="3">
    <source>
        <dbReference type="ARBA" id="ARBA00011945"/>
    </source>
</evidence>
<feature type="binding site" evidence="11">
    <location>
        <position position="26"/>
    </location>
    <ligand>
        <name>substrate</name>
    </ligand>
</feature>
<evidence type="ECO:0000313" key="16">
    <source>
        <dbReference type="Proteomes" id="UP001497482"/>
    </source>
</evidence>
<dbReference type="InterPro" id="IPR013320">
    <property type="entry name" value="ConA-like_dom_sf"/>
</dbReference>
<evidence type="ECO:0000259" key="14">
    <source>
        <dbReference type="PROSITE" id="PS50060"/>
    </source>
</evidence>
<dbReference type="PRINTS" id="PR00261">
    <property type="entry name" value="LDLRECEPTOR"/>
</dbReference>
<feature type="disulfide bond" evidence="12">
    <location>
        <begin position="388"/>
        <end position="403"/>
    </location>
</feature>
<keyword evidence="13" id="KW-1133">Transmembrane helix</keyword>
<comment type="function">
    <text evidence="1">Exhibits phosphohistidine phosphatase activity.</text>
</comment>
<dbReference type="FunFam" id="3.50.20.20:FF:000001">
    <property type="entry name" value="14 kDa phosphohistidine phosphatase"/>
    <property type="match status" value="1"/>
</dbReference>
<comment type="catalytic activity">
    <reaction evidence="9">
        <text>N(tele)-phospho-L-histidyl-[protein] + H2O = L-histidyl-[protein] + phosphate</text>
        <dbReference type="Rhea" id="RHEA:47960"/>
        <dbReference type="Rhea" id="RHEA-COMP:9745"/>
        <dbReference type="Rhea" id="RHEA-COMP:10719"/>
        <dbReference type="ChEBI" id="CHEBI:15377"/>
        <dbReference type="ChEBI" id="CHEBI:29979"/>
        <dbReference type="ChEBI" id="CHEBI:43474"/>
        <dbReference type="ChEBI" id="CHEBI:83586"/>
        <dbReference type="EC" id="3.9.1.3"/>
    </reaction>
</comment>
<dbReference type="InterPro" id="IPR023415">
    <property type="entry name" value="LDLR_class-A_CS"/>
</dbReference>
<dbReference type="SMART" id="SM00137">
    <property type="entry name" value="MAM"/>
    <property type="match status" value="6"/>
</dbReference>
<dbReference type="EMBL" id="OZ035823">
    <property type="protein sequence ID" value="CAL1569641.1"/>
    <property type="molecule type" value="Genomic_DNA"/>
</dbReference>
<evidence type="ECO:0000256" key="13">
    <source>
        <dbReference type="SAM" id="Phobius"/>
    </source>
</evidence>
<dbReference type="InterPro" id="IPR038596">
    <property type="entry name" value="Janus_sf"/>
</dbReference>
<evidence type="ECO:0000256" key="11">
    <source>
        <dbReference type="PIRSR" id="PIRSR607702-2"/>
    </source>
</evidence>
<dbReference type="EC" id="3.9.1.3" evidence="3"/>
<dbReference type="PROSITE" id="PS50068">
    <property type="entry name" value="LDLRA_2"/>
    <property type="match status" value="1"/>
</dbReference>
<evidence type="ECO:0000256" key="7">
    <source>
        <dbReference type="ARBA" id="ARBA00030831"/>
    </source>
</evidence>
<dbReference type="SUPFAM" id="SSF57424">
    <property type="entry name" value="LDL receptor-like module"/>
    <property type="match status" value="1"/>
</dbReference>
<dbReference type="Pfam" id="PF00057">
    <property type="entry name" value="Ldl_recept_a"/>
    <property type="match status" value="1"/>
</dbReference>
<feature type="domain" description="MAM" evidence="14">
    <location>
        <begin position="407"/>
        <end position="572"/>
    </location>
</feature>
<dbReference type="CDD" id="cd06263">
    <property type="entry name" value="MAM"/>
    <property type="match status" value="5"/>
</dbReference>
<dbReference type="PROSITE" id="PS01209">
    <property type="entry name" value="LDLRA_1"/>
    <property type="match status" value="1"/>
</dbReference>
<dbReference type="GO" id="GO:0016020">
    <property type="term" value="C:membrane"/>
    <property type="evidence" value="ECO:0007669"/>
    <property type="project" value="InterPro"/>
</dbReference>
<dbReference type="Pfam" id="PF00629">
    <property type="entry name" value="MAM"/>
    <property type="match status" value="6"/>
</dbReference>
<reference evidence="15 16" key="1">
    <citation type="submission" date="2024-04" db="EMBL/GenBank/DDBJ databases">
        <authorList>
            <person name="Waldvogel A.-M."/>
            <person name="Schoenle A."/>
        </authorList>
    </citation>
    <scope>NUCLEOTIDE SEQUENCE [LARGE SCALE GENOMIC DNA]</scope>
</reference>
<dbReference type="Gene3D" id="4.10.400.10">
    <property type="entry name" value="Low-density Lipoprotein Receptor"/>
    <property type="match status" value="1"/>
</dbReference>
<dbReference type="Pfam" id="PF05005">
    <property type="entry name" value="Ocnus"/>
    <property type="match status" value="1"/>
</dbReference>
<feature type="active site" description="Proton acceptor" evidence="10">
    <location>
        <position position="55"/>
    </location>
</feature>
<evidence type="ECO:0000256" key="9">
    <source>
        <dbReference type="ARBA" id="ARBA00049335"/>
    </source>
</evidence>
<sequence>MCTQTKAAALMANIPRAEIDPTGVFKYVLIRVHSREEGDDSEIDIVRGFGWAEYHADIYDKVAEKLEEGGFLDCECVGGGRIRHQPEAKKIHVYGYSMGYGQANHAVATEKLKERYPDYEITWCIVGNPKVQALSAESSVWSGAKMRSLFVLLFTLWVCAAETQSCVTPEKKCNFICDCPDCEDELDCGFAGQTFGCDFEQGACGWTDGSLNASYTWERRQRGDAFTDTGPSSDFSVGTADGWFMAVTAVSTGGVSRAVLVSPELKPSAPTCRVSLRYFLWDSGLTGLGLAPLWASVRYPGEEEEALLWRPEPSSVRGWREATVFVGRTNSSFRLVFQSERQDGGSADVALDHLQFQNCALPSPSQTPCGDGSFSCSDGSCVEQRFVCDGTSDCGDSSDENDCDDFHSCDFNDKDLCDMWDLRSVSPLKWIRTNQRNLSSSDPRVGPGRDHSNNSASGHFLYVTVPESGLTTDWAVFQTKLLDPTNSSHPCKMVLYSHQFGPRSGGLTVLVAGHSISPVWERGGALGDLWVRDEVQVVANSTYQILIMAAIRDLEYGGIGVDSIMLSPECRLSKGNWTRPIFPESPPNPCASPERMCDFQTDCSGAEDENMCGDFQYPDGHKGWTDSSVGGQGWTRHQDATSKEVHLYVAAAAGRLQTPAQMKTPLLGPSGPACSLSFDYALTGPSPHIGSVSLHVMDSELGPLPKLWEFSGKTGTDPEIWNRTEVHIGQRASRFQLVFEGEAADTRASAEIKVTNISFHGCSRNYFPFSPTGASCNFEEGLCDWFQDNSDNFDWTLLHGEDHTVGTGRSVVVDFWSQSHRGASGRLVSYKQPPTSSGKSLCFFYKLYGPNTGALNVKLEDLFGYELTLWSHTGAHGNMWHEAQCPVPPQHTPYRLVLEAVRSGFDGRVAVDDVVLRDGPCSSLQRMCSFEGSQCDFSSSGAVHWSLTSGHRSPVGPKRDHTLDTETGHYMLLNTSSDLLPEGASSSFTSPLILGTSHRKCLHFWYHMDGVSPGSLTAYMKPEGGERVQIFSNSLPQGQVWRQGSGDVSPDLKDWQLEFAVVGAGGENSHVAIDDVHLSADPCEPQNVKCTLEKGLCSWSNTQDLHKDQLDWELSSREAETHYSVPETDHTLGHDKGHFLFLPSSNRTAANQTAWLLSPHLPPTKGTCLKLWANMPFSDLSELRVLLHSEGKQTQILSTSQTEGTWKYFNVTITSTDQYQIVLEGIKGSSGFLALDDIEFTVGVDCTGRDTDTGNKGGLQDVGGIVAAVLVVLLLVATLTALFIFYLRSKHSRSSMSAVGFSNQSYNDDLTEDYVSLPPAVDHQRAADFTHFSV</sequence>
<feature type="domain" description="MAM" evidence="14">
    <location>
        <begin position="926"/>
        <end position="1085"/>
    </location>
</feature>
<dbReference type="GO" id="GO:0101006">
    <property type="term" value="F:protein histidine phosphatase activity"/>
    <property type="evidence" value="ECO:0007669"/>
    <property type="project" value="UniProtKB-EC"/>
</dbReference>
<feature type="transmembrane region" description="Helical" evidence="13">
    <location>
        <begin position="1265"/>
        <end position="1287"/>
    </location>
</feature>
<feature type="disulfide bond" evidence="12">
    <location>
        <begin position="369"/>
        <end position="381"/>
    </location>
</feature>
<gene>
    <name evidence="15" type="ORF">KC01_LOCUS2046</name>
</gene>
<dbReference type="InterPro" id="IPR036055">
    <property type="entry name" value="LDL_receptor-like_sf"/>
</dbReference>
<dbReference type="PANTHER" id="PTHR23282:SF145">
    <property type="entry name" value="APICAL ENDOSOMAL GLYCOPROTEIN ISOFORM X1"/>
    <property type="match status" value="1"/>
</dbReference>
<dbReference type="InterPro" id="IPR051560">
    <property type="entry name" value="MAM_domain-containing"/>
</dbReference>
<evidence type="ECO:0000313" key="15">
    <source>
        <dbReference type="EMBL" id="CAL1569641.1"/>
    </source>
</evidence>
<evidence type="ECO:0000256" key="2">
    <source>
        <dbReference type="ARBA" id="ARBA00010971"/>
    </source>
</evidence>
<comment type="similarity">
    <text evidence="2">Belongs to the janus family.</text>
</comment>
<keyword evidence="13" id="KW-0472">Membrane</keyword>
<dbReference type="InterPro" id="IPR002172">
    <property type="entry name" value="LDrepeatLR_classA_rpt"/>
</dbReference>
<dbReference type="PANTHER" id="PTHR23282">
    <property type="entry name" value="APICAL ENDOSOMAL GLYCOPROTEIN PRECURSOR"/>
    <property type="match status" value="1"/>
</dbReference>
<dbReference type="InterPro" id="IPR007702">
    <property type="entry name" value="Janus"/>
</dbReference>
<dbReference type="SUPFAM" id="SSF143724">
    <property type="entry name" value="PHP14-like"/>
    <property type="match status" value="1"/>
</dbReference>
<dbReference type="SUPFAM" id="SSF49899">
    <property type="entry name" value="Concanavalin A-like lectins/glucanases"/>
    <property type="match status" value="6"/>
</dbReference>
<dbReference type="Proteomes" id="UP001497482">
    <property type="component" value="Chromosome 1"/>
</dbReference>
<evidence type="ECO:0000256" key="10">
    <source>
        <dbReference type="PIRSR" id="PIRSR607702-1"/>
    </source>
</evidence>
<dbReference type="SMART" id="SM00192">
    <property type="entry name" value="LDLa"/>
    <property type="match status" value="3"/>
</dbReference>
<feature type="domain" description="MAM" evidence="14">
    <location>
        <begin position="774"/>
        <end position="923"/>
    </location>
</feature>
<dbReference type="InterPro" id="IPR000998">
    <property type="entry name" value="MAM_dom"/>
</dbReference>
<feature type="domain" description="MAM" evidence="14">
    <location>
        <begin position="1088"/>
        <end position="1248"/>
    </location>
</feature>
<dbReference type="Gene3D" id="3.50.20.20">
    <property type="entry name" value="Janus/Ocnus"/>
    <property type="match status" value="1"/>
</dbReference>
<evidence type="ECO:0000256" key="4">
    <source>
        <dbReference type="ARBA" id="ARBA00014497"/>
    </source>
</evidence>
<feature type="domain" description="MAM" evidence="14">
    <location>
        <begin position="595"/>
        <end position="764"/>
    </location>
</feature>
<protein>
    <recommendedName>
        <fullName evidence="4">14 kDa phosphohistidine phosphatase</fullName>
        <ecNumber evidence="3">3.9.1.3</ecNumber>
    </recommendedName>
    <alternativeName>
        <fullName evidence="7">Phosphohistidine phosphatase 1</fullName>
    </alternativeName>
    <alternativeName>
        <fullName evidence="6">Protein histidine phosphatase</fullName>
    </alternativeName>
</protein>
<accession>A0AAV2IWK9</accession>
<evidence type="ECO:0000256" key="5">
    <source>
        <dbReference type="ARBA" id="ARBA00023157"/>
    </source>
</evidence>
<keyword evidence="13" id="KW-0812">Transmembrane</keyword>
<name>A0AAV2IWK9_KNICA</name>
<evidence type="ECO:0000256" key="6">
    <source>
        <dbReference type="ARBA" id="ARBA00029952"/>
    </source>
</evidence>
<evidence type="ECO:0000256" key="1">
    <source>
        <dbReference type="ARBA" id="ARBA00003087"/>
    </source>
</evidence>
<keyword evidence="16" id="KW-1185">Reference proteome</keyword>
<keyword evidence="5 12" id="KW-1015">Disulfide bond</keyword>